<feature type="compositionally biased region" description="Basic and acidic residues" evidence="3">
    <location>
        <begin position="1238"/>
        <end position="1252"/>
    </location>
</feature>
<evidence type="ECO:0000256" key="3">
    <source>
        <dbReference type="SAM" id="MobiDB-lite"/>
    </source>
</evidence>
<feature type="region of interest" description="Disordered" evidence="3">
    <location>
        <begin position="1366"/>
        <end position="1393"/>
    </location>
</feature>
<reference evidence="7" key="1">
    <citation type="submission" date="2016-04" db="UniProtKB">
        <authorList>
            <consortium name="WormBaseParasite"/>
        </authorList>
    </citation>
    <scope>IDENTIFICATION</scope>
</reference>
<dbReference type="Pfam" id="PF00439">
    <property type="entry name" value="Bromodomain"/>
    <property type="match status" value="1"/>
</dbReference>
<dbReference type="InterPro" id="IPR036427">
    <property type="entry name" value="Bromodomain-like_sf"/>
</dbReference>
<dbReference type="SUPFAM" id="SSF47370">
    <property type="entry name" value="Bromodomain"/>
    <property type="match status" value="1"/>
</dbReference>
<evidence type="ECO:0000313" key="6">
    <source>
        <dbReference type="Proteomes" id="UP000274504"/>
    </source>
</evidence>
<evidence type="ECO:0000313" key="7">
    <source>
        <dbReference type="WBParaSite" id="HDID_0000290101-mRNA-1"/>
    </source>
</evidence>
<dbReference type="WBParaSite" id="HDID_0000290101-mRNA-1">
    <property type="protein sequence ID" value="HDID_0000290101-mRNA-1"/>
    <property type="gene ID" value="HDID_0000290101"/>
</dbReference>
<feature type="compositionally biased region" description="Basic and acidic residues" evidence="3">
    <location>
        <begin position="1366"/>
        <end position="1378"/>
    </location>
</feature>
<gene>
    <name evidence="5" type="ORF">HDID_LOCUS2899</name>
</gene>
<protein>
    <submittedName>
        <fullName evidence="7">Bromo domain-containing protein</fullName>
    </submittedName>
</protein>
<dbReference type="PANTHER" id="PTHR22881">
    <property type="entry name" value="BROMODOMAIN CONTAINING PROTEIN"/>
    <property type="match status" value="1"/>
</dbReference>
<feature type="compositionally biased region" description="Low complexity" evidence="3">
    <location>
        <begin position="312"/>
        <end position="329"/>
    </location>
</feature>
<proteinExistence type="predicted"/>
<feature type="region of interest" description="Disordered" evidence="3">
    <location>
        <begin position="694"/>
        <end position="728"/>
    </location>
</feature>
<feature type="compositionally biased region" description="Basic residues" evidence="3">
    <location>
        <begin position="170"/>
        <end position="185"/>
    </location>
</feature>
<evidence type="ECO:0000256" key="1">
    <source>
        <dbReference type="ARBA" id="ARBA00023117"/>
    </source>
</evidence>
<reference evidence="5 6" key="2">
    <citation type="submission" date="2018-11" db="EMBL/GenBank/DDBJ databases">
        <authorList>
            <consortium name="Pathogen Informatics"/>
        </authorList>
    </citation>
    <scope>NUCLEOTIDE SEQUENCE [LARGE SCALE GENOMIC DNA]</scope>
</reference>
<dbReference type="Gene3D" id="1.20.920.10">
    <property type="entry name" value="Bromodomain-like"/>
    <property type="match status" value="1"/>
</dbReference>
<feature type="region of interest" description="Disordered" evidence="3">
    <location>
        <begin position="1058"/>
        <end position="1081"/>
    </location>
</feature>
<feature type="compositionally biased region" description="Polar residues" evidence="3">
    <location>
        <begin position="1282"/>
        <end position="1296"/>
    </location>
</feature>
<feature type="compositionally biased region" description="Basic and acidic residues" evidence="3">
    <location>
        <begin position="206"/>
        <end position="228"/>
    </location>
</feature>
<keyword evidence="1 2" id="KW-0103">Bromodomain</keyword>
<dbReference type="PANTHER" id="PTHR22881:SF27">
    <property type="entry name" value="BROMODOMAIN CONTAINING 7_9"/>
    <property type="match status" value="1"/>
</dbReference>
<dbReference type="InterPro" id="IPR051831">
    <property type="entry name" value="Bromodomain_contain_prot"/>
</dbReference>
<dbReference type="PROSITE" id="PS50014">
    <property type="entry name" value="BROMODOMAIN_2"/>
    <property type="match status" value="1"/>
</dbReference>
<dbReference type="PRINTS" id="PR00503">
    <property type="entry name" value="BROMODOMAIN"/>
</dbReference>
<dbReference type="SMART" id="SM00297">
    <property type="entry name" value="BROMO"/>
    <property type="match status" value="1"/>
</dbReference>
<feature type="region of interest" description="Disordered" evidence="3">
    <location>
        <begin position="167"/>
        <end position="272"/>
    </location>
</feature>
<evidence type="ECO:0000313" key="5">
    <source>
        <dbReference type="EMBL" id="VDL23637.1"/>
    </source>
</evidence>
<feature type="region of interest" description="Disordered" evidence="3">
    <location>
        <begin position="308"/>
        <end position="366"/>
    </location>
</feature>
<feature type="compositionally biased region" description="Low complexity" evidence="3">
    <location>
        <begin position="1742"/>
        <end position="1756"/>
    </location>
</feature>
<dbReference type="STRING" id="6216.A0A0R3SDV8"/>
<dbReference type="Proteomes" id="UP000274504">
    <property type="component" value="Unassembled WGS sequence"/>
</dbReference>
<feature type="compositionally biased region" description="Basic and acidic residues" evidence="3">
    <location>
        <begin position="1318"/>
        <end position="1336"/>
    </location>
</feature>
<feature type="compositionally biased region" description="Basic and acidic residues" evidence="3">
    <location>
        <begin position="970"/>
        <end position="980"/>
    </location>
</feature>
<evidence type="ECO:0000259" key="4">
    <source>
        <dbReference type="PROSITE" id="PS50014"/>
    </source>
</evidence>
<sequence length="1756" mass="191715">MEQSSGSLRFKISLSKQEMEHEEPESSSKDTSHKTSYSLYIVLSELHRLFVKRDHKGIFARPVTEDIAPNYFSFISNPMDLGTIYTRLSSRNYYSTAGQYFDDLRLMCQNAMLYNPPDTIYYQKARKMLSFAEKQMSPQGLRKFAAELLKTSRPLTDEEMGISISETPKQNHHRGSHHGHHGHRHHQEDAQPGLGSRYSTSMSVPKLKEEILEKSDEVEDYAARSVEREELDGTPSSSYSSQLKRRPSNASLSSASATKVSRYANSPPHLIPEVDESFAGRIDSPRTQSTCGRSDAITIDLENAEGDQVDYSFGASPGSSSTISSSANRSSRRPARNVTSRRSSSTTKRVAPNQRQSCTSSRSRRRLAATAAVEQRTYAEDAWTFTDTMTDRTPPDQVIVQVKIAAENARAKHLQKFGQPGRQTVVYLDTSETGMIYAKPCDSGGGNVSLNSLEGWETGRKLVNYPLAMRQLLTPRAKSTGMLGYHGLIEQMTSQQVATLHALSNLRYDPSEPIAMGIHGPLAIFEKDELAQMIDAYGGASDLTVVESVLSLLTFVEPIGVEARRVAHLRLADATDGYHARMLISFADPESPYCSSNWMKRANLTIDPSIVEEFKTKFEEEIAEKTADAASLISNEGTSATTTSSVSLSVNELQTLNEESVSGSNATASGGQMSIAKLPSNTLTTSTTDKQMTAFQPQQNSAEEAEITSNEQDEENRKDEEEEEGEESFDILTEALNAAIVTPSDRNQPVLPDAVTVNELAQISALTAAISPIQQNFIPLPTSPIQHSPGVPTTSAVSQNIPLIVSGGAPISTPIPLSIIGQSGETKFIPVLASGTQIYSPGVTISSIPPQITPVPTPLQMGNTPICQSELAQNVEPNSLPVQEVNEKAEPLNILMSTSPESPQSLDTQICQSAISQEIDIASVPGVSSCATVPFQEGQNLHVMEKPVESSNIPESIQSRKTQAYRLEEAEKRDVQESSKPDISSFNPNVLRVNSPHVEMSESQNSLEEPNANLVPGETPETTLKSVASVQELLESSCAQDQVGVDDKRKISLLSESQEISTNPSQQPLLTGSIQSNSGGAVSQTTIFQGNQSVAVVKSSVGPLDILLVEHLHSPETQTCQSEFITTNVAKESSEEKPFSLNPTSISGTSLPYVRSNGSVLSKDMENIPSNMLCSEDVDQKSIETSILQAQLIKEENAENSLEETQQKSLYECSSEEALEDSEDKLNAGIQVGSHEIGSPEHQQKGLGKFDVEDQSECSRMYLGDSQQESFSAPVPIKPTAENESGSSEMNVNEVESNYDDHGTDQESISQPQIYDQKPSDNEEMHSDLSSEARKCQQEFLDIESAKDLTEPRSNEHLTEVRKELYQESTEENSHLMDIDSDSNPNLQEFEGPLAENKEEVFANDSSTNDLQLGLVDASEDLGYSNDLIPAVSHIEPSSMGAYTINSPSKVCNELSEDYSIVTVAKQDINSDLREPVDSSISDDKRVFVRVAKSPNIISDSISAEILVESSKESLDSSPPESNSNIQEPVAVQKDFVQEIISGKVNAETSESQFEYSISKSHIESGRTFKLQKPAVLSENDANSLEPPESFDNPSETTHLISAQNDSFVVPETKSLESSQVFYEENQSKDHSGITTIHSPDEQWNVVTESPTANQLDVENFSVDQNSVESSIPSILPCDNASIQLDPIVLLPTFETSNSPVSTEPFNPQQANLDEDAQTGYPHSNTSLERGGGLVDYDYTDSSASGPISSSSPSYV</sequence>
<feature type="compositionally biased region" description="Polar residues" evidence="3">
    <location>
        <begin position="1699"/>
        <end position="1712"/>
    </location>
</feature>
<dbReference type="GO" id="GO:0005634">
    <property type="term" value="C:nucleus"/>
    <property type="evidence" value="ECO:0007669"/>
    <property type="project" value="TreeGrafter"/>
</dbReference>
<feature type="region of interest" description="Disordered" evidence="3">
    <location>
        <begin position="1235"/>
        <end position="1336"/>
    </location>
</feature>
<feature type="compositionally biased region" description="Acidic residues" evidence="3">
    <location>
        <begin position="703"/>
        <end position="728"/>
    </location>
</feature>
<evidence type="ECO:0000256" key="2">
    <source>
        <dbReference type="PROSITE-ProRule" id="PRU00035"/>
    </source>
</evidence>
<feature type="region of interest" description="Disordered" evidence="3">
    <location>
        <begin position="1"/>
        <end position="32"/>
    </location>
</feature>
<feature type="compositionally biased region" description="Low complexity" evidence="3">
    <location>
        <begin position="336"/>
        <end position="349"/>
    </location>
</feature>
<feature type="region of interest" description="Disordered" evidence="3">
    <location>
        <begin position="998"/>
        <end position="1019"/>
    </location>
</feature>
<feature type="domain" description="Bromo" evidence="4">
    <location>
        <begin position="51"/>
        <end position="122"/>
    </location>
</feature>
<feature type="compositionally biased region" description="Polar residues" evidence="3">
    <location>
        <begin position="234"/>
        <end position="259"/>
    </location>
</feature>
<organism evidence="7">
    <name type="scientific">Hymenolepis diminuta</name>
    <name type="common">Rat tapeworm</name>
    <dbReference type="NCBI Taxonomy" id="6216"/>
    <lineage>
        <taxon>Eukaryota</taxon>
        <taxon>Metazoa</taxon>
        <taxon>Spiralia</taxon>
        <taxon>Lophotrochozoa</taxon>
        <taxon>Platyhelminthes</taxon>
        <taxon>Cestoda</taxon>
        <taxon>Eucestoda</taxon>
        <taxon>Cyclophyllidea</taxon>
        <taxon>Hymenolepididae</taxon>
        <taxon>Hymenolepis</taxon>
    </lineage>
</organism>
<accession>A0A0R3SDV8</accession>
<dbReference type="GO" id="GO:0006357">
    <property type="term" value="P:regulation of transcription by RNA polymerase II"/>
    <property type="evidence" value="ECO:0007669"/>
    <property type="project" value="TreeGrafter"/>
</dbReference>
<feature type="region of interest" description="Disordered" evidence="3">
    <location>
        <begin position="1578"/>
        <end position="1597"/>
    </location>
</feature>
<name>A0A0R3SDV8_HYMDI</name>
<dbReference type="OrthoDB" id="21648at2759"/>
<feature type="region of interest" description="Disordered" evidence="3">
    <location>
        <begin position="1699"/>
        <end position="1756"/>
    </location>
</feature>
<feature type="region of interest" description="Disordered" evidence="3">
    <location>
        <begin position="970"/>
        <end position="989"/>
    </location>
</feature>
<dbReference type="InterPro" id="IPR001487">
    <property type="entry name" value="Bromodomain"/>
</dbReference>
<dbReference type="EMBL" id="UYSG01000783">
    <property type="protein sequence ID" value="VDL23637.1"/>
    <property type="molecule type" value="Genomic_DNA"/>
</dbReference>